<dbReference type="InterPro" id="IPR053145">
    <property type="entry name" value="AB_hydrolase_Est10"/>
</dbReference>
<name>A0A1H7XWI8_9BACT</name>
<accession>A0A1H7XWI8</accession>
<proteinExistence type="predicted"/>
<dbReference type="OrthoDB" id="9809549at2"/>
<feature type="signal peptide" evidence="1">
    <location>
        <begin position="1"/>
        <end position="19"/>
    </location>
</feature>
<dbReference type="Pfam" id="PF02129">
    <property type="entry name" value="Peptidase_S15"/>
    <property type="match status" value="1"/>
</dbReference>
<evidence type="ECO:0000259" key="2">
    <source>
        <dbReference type="Pfam" id="PF02129"/>
    </source>
</evidence>
<dbReference type="EMBL" id="FOBB01000004">
    <property type="protein sequence ID" value="SEM37964.1"/>
    <property type="molecule type" value="Genomic_DNA"/>
</dbReference>
<dbReference type="InterPro" id="IPR029058">
    <property type="entry name" value="AB_hydrolase_fold"/>
</dbReference>
<organism evidence="3 4">
    <name type="scientific">Chitinophaga rupis</name>
    <dbReference type="NCBI Taxonomy" id="573321"/>
    <lineage>
        <taxon>Bacteria</taxon>
        <taxon>Pseudomonadati</taxon>
        <taxon>Bacteroidota</taxon>
        <taxon>Chitinophagia</taxon>
        <taxon>Chitinophagales</taxon>
        <taxon>Chitinophagaceae</taxon>
        <taxon>Chitinophaga</taxon>
    </lineage>
</organism>
<dbReference type="AlphaFoldDB" id="A0A1H7XWI8"/>
<feature type="chain" id="PRO_5011434391" description="Xaa-Pro dipeptidyl-peptidase-like domain-containing protein" evidence="1">
    <location>
        <begin position="20"/>
        <end position="477"/>
    </location>
</feature>
<evidence type="ECO:0000313" key="3">
    <source>
        <dbReference type="EMBL" id="SEM37964.1"/>
    </source>
</evidence>
<dbReference type="Proteomes" id="UP000198984">
    <property type="component" value="Unassembled WGS sequence"/>
</dbReference>
<keyword evidence="4" id="KW-1185">Reference proteome</keyword>
<dbReference type="PANTHER" id="PTHR43265:SF1">
    <property type="entry name" value="ESTERASE ESTD"/>
    <property type="match status" value="1"/>
</dbReference>
<evidence type="ECO:0000256" key="1">
    <source>
        <dbReference type="SAM" id="SignalP"/>
    </source>
</evidence>
<keyword evidence="1" id="KW-0732">Signal</keyword>
<dbReference type="STRING" id="573321.SAMN04488505_104218"/>
<dbReference type="SUPFAM" id="SSF53474">
    <property type="entry name" value="alpha/beta-Hydrolases"/>
    <property type="match status" value="1"/>
</dbReference>
<gene>
    <name evidence="3" type="ORF">SAMN04488505_104218</name>
</gene>
<dbReference type="InterPro" id="IPR000383">
    <property type="entry name" value="Xaa-Pro-like_dom"/>
</dbReference>
<protein>
    <recommendedName>
        <fullName evidence="2">Xaa-Pro dipeptidyl-peptidase-like domain-containing protein</fullName>
    </recommendedName>
</protein>
<reference evidence="3 4" key="1">
    <citation type="submission" date="2016-10" db="EMBL/GenBank/DDBJ databases">
        <authorList>
            <person name="de Groot N.N."/>
        </authorList>
    </citation>
    <scope>NUCLEOTIDE SEQUENCE [LARGE SCALE GENOMIC DNA]</scope>
    <source>
        <strain evidence="3 4">DSM 21039</strain>
    </source>
</reference>
<evidence type="ECO:0000313" key="4">
    <source>
        <dbReference type="Proteomes" id="UP000198984"/>
    </source>
</evidence>
<dbReference type="GO" id="GO:0052689">
    <property type="term" value="F:carboxylic ester hydrolase activity"/>
    <property type="evidence" value="ECO:0007669"/>
    <property type="project" value="TreeGrafter"/>
</dbReference>
<feature type="domain" description="Xaa-Pro dipeptidyl-peptidase-like" evidence="2">
    <location>
        <begin position="155"/>
        <end position="412"/>
    </location>
</feature>
<sequence length="477" mass="52761">MLKYSFLIFFCAFALIASAQENEHNISGSWYGMTGNTMGEKQRLMIVLEKTRHGYKGQLKSPDRTDVSLPMDSVDYTAGTLRFRVNVVDISFKGGWDAANHRFGGILTQGGQQAPLNLSQDQIKAADVYRRPQDPQGPLGYREEGVMFTSQEEEGIALSGTFTRPDSSRQYPVVILLSDAGPQNRNEEMVGHKTFGVLADYLTRRGIAVLRWDDRGTGGSKGDYDDATFEDLAADVRAAIAYLRQRKDVDPGKIGILGHGEGASIAAMAASRPEDSIAFVISLAGAGLPARQLQEVQMAQVLRASMPQKGDSAITRYIKYTQPWFKMLATETDPDVAQQKSRELLKDMYRKLVGNPMPAEEEKYIERLIALQTTPHSLSAVRFDPLTYLQKIKCPVLALNGSRDIVMDANLQLPAIEKAVLTGGNQQITAHSLDGLNHLFQQCKTCTTSEYVTLDQTMDPAVLDFITRWVQAVVNLN</sequence>
<dbReference type="PANTHER" id="PTHR43265">
    <property type="entry name" value="ESTERASE ESTD"/>
    <property type="match status" value="1"/>
</dbReference>
<dbReference type="Gene3D" id="3.40.50.1820">
    <property type="entry name" value="alpha/beta hydrolase"/>
    <property type="match status" value="1"/>
</dbReference>
<dbReference type="RefSeq" id="WP_089914882.1">
    <property type="nucleotide sequence ID" value="NZ_FOBB01000004.1"/>
</dbReference>